<feature type="domain" description="Fibrinogen C-terminal" evidence="8">
    <location>
        <begin position="156"/>
        <end position="369"/>
    </location>
</feature>
<evidence type="ECO:0000313" key="10">
    <source>
        <dbReference type="Proteomes" id="UP000265200"/>
    </source>
</evidence>
<dbReference type="PROSITE" id="PS50853">
    <property type="entry name" value="FN3"/>
    <property type="match status" value="1"/>
</dbReference>
<dbReference type="InterPro" id="IPR013783">
    <property type="entry name" value="Ig-like_fold"/>
</dbReference>
<evidence type="ECO:0000313" key="9">
    <source>
        <dbReference type="Ensembl" id="ENSORLP00015018900.1"/>
    </source>
</evidence>
<dbReference type="InterPro" id="IPR036056">
    <property type="entry name" value="Fibrinogen-like_C"/>
</dbReference>
<dbReference type="Proteomes" id="UP000265200">
    <property type="component" value="Chromosome 11"/>
</dbReference>
<dbReference type="Pfam" id="PF00147">
    <property type="entry name" value="Fibrinogen_C"/>
    <property type="match status" value="1"/>
</dbReference>
<dbReference type="CDD" id="cd00063">
    <property type="entry name" value="FN3"/>
    <property type="match status" value="1"/>
</dbReference>
<feature type="domain" description="Fibronectin type-III" evidence="7">
    <location>
        <begin position="71"/>
        <end position="157"/>
    </location>
</feature>
<reference evidence="9 10" key="2">
    <citation type="submission" date="2017-04" db="EMBL/GenBank/DDBJ databases">
        <title>CpG methylation of centromeres and impact of large insertions on vertebrate speciation.</title>
        <authorList>
            <person name="Ichikawa K."/>
            <person name="Yoshimura J."/>
            <person name="Morishita S."/>
        </authorList>
    </citation>
    <scope>NUCLEOTIDE SEQUENCE</scope>
    <source>
        <strain evidence="9 10">HSOK</strain>
    </source>
</reference>
<evidence type="ECO:0000256" key="4">
    <source>
        <dbReference type="ARBA" id="ARBA00022729"/>
    </source>
</evidence>
<keyword evidence="6" id="KW-1015">Disulfide bond</keyword>
<keyword evidence="4" id="KW-0732">Signal</keyword>
<reference evidence="9" key="3">
    <citation type="submission" date="2025-08" db="UniProtKB">
        <authorList>
            <consortium name="Ensembl"/>
        </authorList>
    </citation>
    <scope>IDENTIFICATION</scope>
    <source>
        <strain evidence="9">HSOK</strain>
    </source>
</reference>
<dbReference type="FunFam" id="3.90.215.10:FF:000001">
    <property type="entry name" value="Tenascin isoform 1"/>
    <property type="match status" value="1"/>
</dbReference>
<dbReference type="AlphaFoldDB" id="A0A3P9IGD5"/>
<dbReference type="SMART" id="SM00186">
    <property type="entry name" value="FBG"/>
    <property type="match status" value="1"/>
</dbReference>
<evidence type="ECO:0000259" key="7">
    <source>
        <dbReference type="PROSITE" id="PS50853"/>
    </source>
</evidence>
<dbReference type="Gene3D" id="2.60.40.10">
    <property type="entry name" value="Immunoglobulins"/>
    <property type="match status" value="2"/>
</dbReference>
<evidence type="ECO:0000259" key="8">
    <source>
        <dbReference type="PROSITE" id="PS51406"/>
    </source>
</evidence>
<name>A0A3P9IGD5_ORYLA</name>
<organism evidence="9 10">
    <name type="scientific">Oryzias latipes</name>
    <name type="common">Japanese rice fish</name>
    <name type="synonym">Japanese killifish</name>
    <dbReference type="NCBI Taxonomy" id="8090"/>
    <lineage>
        <taxon>Eukaryota</taxon>
        <taxon>Metazoa</taxon>
        <taxon>Chordata</taxon>
        <taxon>Craniata</taxon>
        <taxon>Vertebrata</taxon>
        <taxon>Euteleostomi</taxon>
        <taxon>Actinopterygii</taxon>
        <taxon>Neopterygii</taxon>
        <taxon>Teleostei</taxon>
        <taxon>Neoteleostei</taxon>
        <taxon>Acanthomorphata</taxon>
        <taxon>Ovalentaria</taxon>
        <taxon>Atherinomorphae</taxon>
        <taxon>Beloniformes</taxon>
        <taxon>Adrianichthyidae</taxon>
        <taxon>Oryziinae</taxon>
        <taxon>Oryzias</taxon>
    </lineage>
</organism>
<dbReference type="Pfam" id="PF00041">
    <property type="entry name" value="fn3"/>
    <property type="match status" value="1"/>
</dbReference>
<proteinExistence type="predicted"/>
<dbReference type="PANTHER" id="PTHR46708:SF3">
    <property type="entry name" value="TENASCIN-X"/>
    <property type="match status" value="1"/>
</dbReference>
<keyword evidence="3" id="KW-0245">EGF-like domain</keyword>
<evidence type="ECO:0000256" key="1">
    <source>
        <dbReference type="ARBA" id="ARBA00004498"/>
    </source>
</evidence>
<sequence>MFVGLKCNFSVFCAESQKRLTVSGNAAEQQLSSLKESTTYTVTITSLLGSQKSSTATTSFTTTASGRDADGPRDLLATNVTPRTAVLSWKPPSKPAQRYLLTYQTQGQEIKEVIVDAAVTQYNLTRLHPGSLYSVQLIAIRGQHRPSISTTFTTGILKYPYPTDCTQELLNGIRTSGEVEIFPQGKLGTPMVVYCDMETDGGGWMVFQRRKDGSEDFFRGWKDYVKGFGNLNGEFWFGLEKIHNLSTMAKMILRVDLRDGGESVFAKYSTFEVAKKYYRLKVGGYSGTAGDSLSYHNNQVFSTKDRNPAPSITSCAMSYRGGWWYMNCHEANLNGLYGIDVKHQGIIWTSWKGKDHSIQFTEMKMRPADFRPPPKK</sequence>
<dbReference type="NCBIfam" id="NF040941">
    <property type="entry name" value="GGGWT_bact"/>
    <property type="match status" value="1"/>
</dbReference>
<dbReference type="InterPro" id="IPR050991">
    <property type="entry name" value="ECM_Regulatory_Proteins"/>
</dbReference>
<reference key="1">
    <citation type="journal article" date="2007" name="Nature">
        <title>The medaka draft genome and insights into vertebrate genome evolution.</title>
        <authorList>
            <person name="Kasahara M."/>
            <person name="Naruse K."/>
            <person name="Sasaki S."/>
            <person name="Nakatani Y."/>
            <person name="Qu W."/>
            <person name="Ahsan B."/>
            <person name="Yamada T."/>
            <person name="Nagayasu Y."/>
            <person name="Doi K."/>
            <person name="Kasai Y."/>
            <person name="Jindo T."/>
            <person name="Kobayashi D."/>
            <person name="Shimada A."/>
            <person name="Toyoda A."/>
            <person name="Kuroki Y."/>
            <person name="Fujiyama A."/>
            <person name="Sasaki T."/>
            <person name="Shimizu A."/>
            <person name="Asakawa S."/>
            <person name="Shimizu N."/>
            <person name="Hashimoto S."/>
            <person name="Yang J."/>
            <person name="Lee Y."/>
            <person name="Matsushima K."/>
            <person name="Sugano S."/>
            <person name="Sakaizumi M."/>
            <person name="Narita T."/>
            <person name="Ohishi K."/>
            <person name="Haga S."/>
            <person name="Ohta F."/>
            <person name="Nomoto H."/>
            <person name="Nogata K."/>
            <person name="Morishita T."/>
            <person name="Endo T."/>
            <person name="Shin-I T."/>
            <person name="Takeda H."/>
            <person name="Morishita S."/>
            <person name="Kohara Y."/>
        </authorList>
    </citation>
    <scope>NUCLEOTIDE SEQUENCE [LARGE SCALE GENOMIC DNA]</scope>
    <source>
        <strain>Hd-rR</strain>
    </source>
</reference>
<dbReference type="InterPro" id="IPR003961">
    <property type="entry name" value="FN3_dom"/>
</dbReference>
<dbReference type="SUPFAM" id="SSF49265">
    <property type="entry name" value="Fibronectin type III"/>
    <property type="match status" value="2"/>
</dbReference>
<evidence type="ECO:0008006" key="11">
    <source>
        <dbReference type="Google" id="ProtNLM"/>
    </source>
</evidence>
<keyword evidence="2" id="KW-0964">Secreted</keyword>
<dbReference type="InterPro" id="IPR002181">
    <property type="entry name" value="Fibrinogen_a/b/g_C_dom"/>
</dbReference>
<evidence type="ECO:0000256" key="2">
    <source>
        <dbReference type="ARBA" id="ARBA00022530"/>
    </source>
</evidence>
<accession>A0A3P9IGD5</accession>
<evidence type="ECO:0000256" key="3">
    <source>
        <dbReference type="ARBA" id="ARBA00022536"/>
    </source>
</evidence>
<dbReference type="InterPro" id="IPR036116">
    <property type="entry name" value="FN3_sf"/>
</dbReference>
<protein>
    <recommendedName>
        <fullName evidence="11">Tenascin XB</fullName>
    </recommendedName>
</protein>
<dbReference type="Ensembl" id="ENSORLT00015035348.1">
    <property type="protein sequence ID" value="ENSORLP00015018900.1"/>
    <property type="gene ID" value="ENSORLG00015019997.1"/>
</dbReference>
<reference evidence="9" key="4">
    <citation type="submission" date="2025-09" db="UniProtKB">
        <authorList>
            <consortium name="Ensembl"/>
        </authorList>
    </citation>
    <scope>IDENTIFICATION</scope>
    <source>
        <strain evidence="9">HSOK</strain>
    </source>
</reference>
<dbReference type="InterPro" id="IPR020837">
    <property type="entry name" value="Fibrinogen_CS"/>
</dbReference>
<dbReference type="SMART" id="SM00060">
    <property type="entry name" value="FN3"/>
    <property type="match status" value="1"/>
</dbReference>
<keyword evidence="5" id="KW-0677">Repeat</keyword>
<dbReference type="InterPro" id="IPR014716">
    <property type="entry name" value="Fibrinogen_a/b/g_C_1"/>
</dbReference>
<evidence type="ECO:0000256" key="5">
    <source>
        <dbReference type="ARBA" id="ARBA00022737"/>
    </source>
</evidence>
<dbReference type="Gene3D" id="3.90.215.10">
    <property type="entry name" value="Gamma Fibrinogen, chain A, domain 1"/>
    <property type="match status" value="1"/>
</dbReference>
<dbReference type="CDD" id="cd00087">
    <property type="entry name" value="FReD"/>
    <property type="match status" value="1"/>
</dbReference>
<dbReference type="PROSITE" id="PS51406">
    <property type="entry name" value="FIBRINOGEN_C_2"/>
    <property type="match status" value="1"/>
</dbReference>
<dbReference type="PANTHER" id="PTHR46708">
    <property type="entry name" value="TENASCIN"/>
    <property type="match status" value="1"/>
</dbReference>
<evidence type="ECO:0000256" key="6">
    <source>
        <dbReference type="ARBA" id="ARBA00023157"/>
    </source>
</evidence>
<dbReference type="PROSITE" id="PS00514">
    <property type="entry name" value="FIBRINOGEN_C_1"/>
    <property type="match status" value="1"/>
</dbReference>
<keyword evidence="2" id="KW-0272">Extracellular matrix</keyword>
<comment type="subcellular location">
    <subcellularLocation>
        <location evidence="1">Secreted</location>
        <location evidence="1">Extracellular space</location>
        <location evidence="1">Extracellular matrix</location>
    </subcellularLocation>
</comment>
<dbReference type="SUPFAM" id="SSF56496">
    <property type="entry name" value="Fibrinogen C-terminal domain-like"/>
    <property type="match status" value="1"/>
</dbReference>